<evidence type="ECO:0000313" key="1">
    <source>
        <dbReference type="EMBL" id="PUV25144.1"/>
    </source>
</evidence>
<accession>A0A363NWH2</accession>
<proteinExistence type="predicted"/>
<name>A0A363NWH2_9SPHI</name>
<gene>
    <name evidence="1" type="ORF">DCO56_09395</name>
</gene>
<organism evidence="1 2">
    <name type="scientific">Sphingobacterium athyrii</name>
    <dbReference type="NCBI Taxonomy" id="2152717"/>
    <lineage>
        <taxon>Bacteria</taxon>
        <taxon>Pseudomonadati</taxon>
        <taxon>Bacteroidota</taxon>
        <taxon>Sphingobacteriia</taxon>
        <taxon>Sphingobacteriales</taxon>
        <taxon>Sphingobacteriaceae</taxon>
        <taxon>Sphingobacterium</taxon>
    </lineage>
</organism>
<dbReference type="AlphaFoldDB" id="A0A363NWH2"/>
<dbReference type="RefSeq" id="WP_108633477.1">
    <property type="nucleotide sequence ID" value="NZ_QCXX01000002.1"/>
</dbReference>
<dbReference type="Proteomes" id="UP000250831">
    <property type="component" value="Unassembled WGS sequence"/>
</dbReference>
<dbReference type="OrthoDB" id="863031at2"/>
<evidence type="ECO:0000313" key="2">
    <source>
        <dbReference type="Proteomes" id="UP000250831"/>
    </source>
</evidence>
<sequence>MGNHLKKLKNYMHNDFQNIGGTANMPLLDQGSLRSYDWFNTDTNTLMIWDGFAFRSAVPNASSTTKGVVSQAAISPDSAGNPSSAYTQMEIQSILSELRDLKNKLRTAGILAT</sequence>
<keyword evidence="2" id="KW-1185">Reference proteome</keyword>
<comment type="caution">
    <text evidence="1">The sequence shown here is derived from an EMBL/GenBank/DDBJ whole genome shotgun (WGS) entry which is preliminary data.</text>
</comment>
<dbReference type="EMBL" id="QCXX01000002">
    <property type="protein sequence ID" value="PUV25144.1"/>
    <property type="molecule type" value="Genomic_DNA"/>
</dbReference>
<reference evidence="1 2" key="1">
    <citation type="submission" date="2018-04" db="EMBL/GenBank/DDBJ databases">
        <title>Sphingobacterium sp. M46 Genome.</title>
        <authorList>
            <person name="Cheng J."/>
            <person name="Li Y."/>
        </authorList>
    </citation>
    <scope>NUCLEOTIDE SEQUENCE [LARGE SCALE GENOMIC DNA]</scope>
    <source>
        <strain evidence="1 2">M46</strain>
    </source>
</reference>
<protein>
    <submittedName>
        <fullName evidence="1">Uncharacterized protein</fullName>
    </submittedName>
</protein>